<organism evidence="1 2">
    <name type="scientific">Paracoccus alkanivorans</name>
    <dbReference type="NCBI Taxonomy" id="2116655"/>
    <lineage>
        <taxon>Bacteria</taxon>
        <taxon>Pseudomonadati</taxon>
        <taxon>Pseudomonadota</taxon>
        <taxon>Alphaproteobacteria</taxon>
        <taxon>Rhodobacterales</taxon>
        <taxon>Paracoccaceae</taxon>
        <taxon>Paracoccus</taxon>
    </lineage>
</organism>
<dbReference type="RefSeq" id="WP_122112033.1">
    <property type="nucleotide sequence ID" value="NZ_QOKZ01000003.1"/>
</dbReference>
<dbReference type="Proteomes" id="UP000273516">
    <property type="component" value="Unassembled WGS sequence"/>
</dbReference>
<evidence type="ECO:0000313" key="1">
    <source>
        <dbReference type="EMBL" id="RMC35410.1"/>
    </source>
</evidence>
<dbReference type="EMBL" id="QOKZ01000003">
    <property type="protein sequence ID" value="RMC35410.1"/>
    <property type="molecule type" value="Genomic_DNA"/>
</dbReference>
<reference evidence="1 2" key="1">
    <citation type="submission" date="2018-07" db="EMBL/GenBank/DDBJ databases">
        <authorList>
            <person name="Zhang Y."/>
            <person name="Wang L."/>
            <person name="Ma S."/>
        </authorList>
    </citation>
    <scope>NUCLEOTIDE SEQUENCE [LARGE SCALE GENOMIC DNA]</scope>
    <source>
        <strain evidence="1 2">4-2</strain>
    </source>
</reference>
<comment type="caution">
    <text evidence="1">The sequence shown here is derived from an EMBL/GenBank/DDBJ whole genome shotgun (WGS) entry which is preliminary data.</text>
</comment>
<sequence>MSAEHRLNAAGIYGKHRGFGDFVAAGLPDAVLKPLGDWMQSTLGEWRSWAGEAWQDLFDRSPRLCFWIGPALLAGEALRGAWVPSRDRAGRRFPLIVAQSGGVAPVMEPAQDFYDAAMRQLAALQGSEAFEPRTAAEKLWAELPAATSEAVAWPTFWALNPQLDPASLLGNLRGADHAHAVSARSYWWFAGVADRPSGVLACQGWPGLSELGWLIAGGQQAGVAGGGGDAA</sequence>
<gene>
    <name evidence="1" type="primary">tagF</name>
    <name evidence="1" type="ORF">C9E81_09245</name>
</gene>
<name>A0A3M0MI74_9RHOB</name>
<protein>
    <submittedName>
        <fullName evidence="1">Type VI secretion system-associated protein TagF</fullName>
    </submittedName>
</protein>
<proteinExistence type="predicted"/>
<dbReference type="OrthoDB" id="9801841at2"/>
<dbReference type="Gene3D" id="3.40.1730.10">
    <property type="entry name" value="pa0076 domain"/>
    <property type="match status" value="1"/>
</dbReference>
<dbReference type="NCBIfam" id="TIGR03373">
    <property type="entry name" value="VI_minor_4"/>
    <property type="match status" value="1"/>
</dbReference>
<keyword evidence="2" id="KW-1185">Reference proteome</keyword>
<dbReference type="InterPro" id="IPR017748">
    <property type="entry name" value="TagF"/>
</dbReference>
<dbReference type="AlphaFoldDB" id="A0A3M0MI74"/>
<dbReference type="Pfam" id="PF09867">
    <property type="entry name" value="TagF_N"/>
    <property type="match status" value="1"/>
</dbReference>
<dbReference type="InterPro" id="IPR038225">
    <property type="entry name" value="TagF_sf"/>
</dbReference>
<accession>A0A3M0MI74</accession>
<evidence type="ECO:0000313" key="2">
    <source>
        <dbReference type="Proteomes" id="UP000273516"/>
    </source>
</evidence>